<comment type="caution">
    <text evidence="1">The sequence shown here is derived from an EMBL/GenBank/DDBJ whole genome shotgun (WGS) entry which is preliminary data.</text>
</comment>
<sequence>MEILSLKEIEAECTSILMPCYCYKVLLYHKSDEHSLNHIERTALRLIENDSSFKNPQKLAKALGFPPKLEDLFYKVSEKIFDCNKINDAKESIPMLGYFFQDALSGALIDYVSLQEPRTQVGTTKEGALPKVFFKRNQIQQRWAYHLDEPIKKLNKPTLREFTKALNTYNKNYPSESLSVESMEIKDKPTLLYLHCQLLVLFEGRFKLSDGFGGFSPILLASFEKHTNEELKMRILEDRKVEGAKVAQSIKSPFKFPTPYDDKIKMIEEKFAKHKSKQITDEVFKGVCGDLFDLCERVLNDTSQNTKRAIKEEQLKSYAEDMGFKSFVEIPILELKHLLQNRDERLTKIAQLHPHFLNTLKALYPFRNLFKHHSPRKHKELESIEIATIHRWQKEIYALVEVFLDNLQQGAEQNIQSETNYRQNAILDAKTRFDYLFDNLDHWDRELIIEIHFHLNYVDEDNHANQIKEVVICNLYQLFEGVFKQINVSNKLKPQSKDALLTSLRNRLGAPLKGVRESYLESAFAKGVASLGAHFLVFLSFREACSDEIRLVEKLIALRGHGNGVNIELGILSCAQLKILTENAFIYLKKLLKEEV</sequence>
<keyword evidence="2" id="KW-1185">Reference proteome</keyword>
<protein>
    <submittedName>
        <fullName evidence="1">Uncharacterized protein</fullName>
    </submittedName>
</protein>
<dbReference type="RefSeq" id="WP_104752312.1">
    <property type="nucleotide sequence ID" value="NZ_FZMF01000019.1"/>
</dbReference>
<dbReference type="Proteomes" id="UP001595783">
    <property type="component" value="Unassembled WGS sequence"/>
</dbReference>
<gene>
    <name evidence="1" type="ORF">ACFOPX_05055</name>
</gene>
<evidence type="ECO:0000313" key="2">
    <source>
        <dbReference type="Proteomes" id="UP001595783"/>
    </source>
</evidence>
<proteinExistence type="predicted"/>
<name>A0ABV7ZHX2_9HELI</name>
<reference evidence="2" key="1">
    <citation type="journal article" date="2019" name="Int. J. Syst. Evol. Microbiol.">
        <title>The Global Catalogue of Microorganisms (GCM) 10K type strain sequencing project: providing services to taxonomists for standard genome sequencing and annotation.</title>
        <authorList>
            <consortium name="The Broad Institute Genomics Platform"/>
            <consortium name="The Broad Institute Genome Sequencing Center for Infectious Disease"/>
            <person name="Wu L."/>
            <person name="Ma J."/>
        </authorList>
    </citation>
    <scope>NUCLEOTIDE SEQUENCE [LARGE SCALE GENOMIC DNA]</scope>
    <source>
        <strain evidence="2">CCUG 53816</strain>
    </source>
</reference>
<accession>A0ABV7ZHX2</accession>
<dbReference type="EMBL" id="JBHRZO010000034">
    <property type="protein sequence ID" value="MFC3847899.1"/>
    <property type="molecule type" value="Genomic_DNA"/>
</dbReference>
<evidence type="ECO:0000313" key="1">
    <source>
        <dbReference type="EMBL" id="MFC3847899.1"/>
    </source>
</evidence>
<organism evidence="1 2">
    <name type="scientific">Helicobacter baculiformis</name>
    <dbReference type="NCBI Taxonomy" id="427351"/>
    <lineage>
        <taxon>Bacteria</taxon>
        <taxon>Pseudomonadati</taxon>
        <taxon>Campylobacterota</taxon>
        <taxon>Epsilonproteobacteria</taxon>
        <taxon>Campylobacterales</taxon>
        <taxon>Helicobacteraceae</taxon>
        <taxon>Helicobacter</taxon>
    </lineage>
</organism>